<gene>
    <name evidence="3" type="ORF">BRM9_0891</name>
    <name evidence="4" type="ORF">MB9_1945</name>
</gene>
<dbReference type="STRING" id="2162.BRM9_0891"/>
<dbReference type="RefSeq" id="WP_048084974.1">
    <property type="nucleotide sequence ID" value="NZ_CP006933.1"/>
</dbReference>
<accession>A0A089ZHA7</accession>
<comment type="similarity">
    <text evidence="2">Belongs to the LarC family.</text>
</comment>
<keyword evidence="6" id="KW-1185">Reference proteome</keyword>
<protein>
    <recommendedName>
        <fullName evidence="2">Putative nickel insertion protein</fullName>
    </recommendedName>
</protein>
<dbReference type="NCBIfam" id="TIGR00299">
    <property type="entry name" value="nickel pincer cofactor biosynthesis protein LarC"/>
    <property type="match status" value="1"/>
</dbReference>
<dbReference type="Gene3D" id="3.30.70.1380">
    <property type="entry name" value="Transcriptional regulatory protein pf0864 domain like"/>
    <property type="match status" value="1"/>
</dbReference>
<dbReference type="KEGG" id="mfc:BRM9_0891"/>
<dbReference type="GeneID" id="26740178"/>
<evidence type="ECO:0000313" key="6">
    <source>
        <dbReference type="Proteomes" id="UP000062768"/>
    </source>
</evidence>
<keyword evidence="1 2" id="KW-0533">Nickel</keyword>
<reference evidence="3" key="1">
    <citation type="submission" date="2013-12" db="EMBL/GenBank/DDBJ databases">
        <title>The complete genome sequence of Methanobacterium sp. BRM9.</title>
        <authorList>
            <consortium name="Pastoral Greenhouse Gas Research Consortium"/>
            <person name="Kelly W.J."/>
            <person name="Leahy S.C."/>
            <person name="Perry R."/>
            <person name="Li D."/>
            <person name="Altermann E."/>
            <person name="Lambie S.C."/>
            <person name="Attwood G.T."/>
        </authorList>
    </citation>
    <scope>NUCLEOTIDE SEQUENCE [LARGE SCALE GENOMIC DNA]</scope>
    <source>
        <strain evidence="3">BRM9</strain>
    </source>
</reference>
<dbReference type="EMBL" id="LN734822">
    <property type="protein sequence ID" value="CEL25572.1"/>
    <property type="molecule type" value="Genomic_DNA"/>
</dbReference>
<dbReference type="PANTHER" id="PTHR36566">
    <property type="entry name" value="NICKEL INSERTION PROTEIN-RELATED"/>
    <property type="match status" value="1"/>
</dbReference>
<evidence type="ECO:0000313" key="5">
    <source>
        <dbReference type="Proteomes" id="UP000029661"/>
    </source>
</evidence>
<dbReference type="PATRIC" id="fig|2162.10.peg.2022"/>
<dbReference type="PANTHER" id="PTHR36566:SF1">
    <property type="entry name" value="PYRIDINIUM-3,5-BISTHIOCARBOXYLIC ACID MONONUCLEOTIDE NICKEL INSERTION PROTEIN"/>
    <property type="match status" value="1"/>
</dbReference>
<dbReference type="GO" id="GO:0016151">
    <property type="term" value="F:nickel cation binding"/>
    <property type="evidence" value="ECO:0007669"/>
    <property type="project" value="UniProtKB-UniRule"/>
</dbReference>
<organism evidence="3 5">
    <name type="scientific">Methanobacterium formicicum</name>
    <dbReference type="NCBI Taxonomy" id="2162"/>
    <lineage>
        <taxon>Archaea</taxon>
        <taxon>Methanobacteriati</taxon>
        <taxon>Methanobacteriota</taxon>
        <taxon>Methanomada group</taxon>
        <taxon>Methanobacteria</taxon>
        <taxon>Methanobacteriales</taxon>
        <taxon>Methanobacteriaceae</taxon>
        <taxon>Methanobacterium</taxon>
    </lineage>
</organism>
<sequence length="396" mass="43270">MTVIIDPQQAGISGNMVVGSLIDMGADKESVVEVMEYYGSYFGQVKVKVDLVDKAGIQATWVDVECADHRAISYPKLLETLDGIKHEKVTPTILNFAKKVFKTIAIAESQVHGVDMDKIHFHEVGAADAVADIIGASYAFHELGLNGKKIYGLPPALGGGRIKSDHGNLTVPAPATMEILKNIPALGGPVSQELTTPTGAALMVNMVDEFSQFYPLITNSKVAYGAGKLELEFPNVLRIVLGNSPLPTDKISILETNLDDVTGEVLGHTVDRLMEEGALDVTIIPTIAKKNRPGHLLRVISKSHMNNVLLETIIRETGTLGVRTIPYVHRNIVNREIVPVEVDFDGKIRTVRLKVAKIGEEIVNVTVEYEDARKVSEEIQVPLKDVIRFINQQIPF</sequence>
<dbReference type="Proteomes" id="UP000062768">
    <property type="component" value="Chromosome I"/>
</dbReference>
<dbReference type="HAMAP" id="MF_01074">
    <property type="entry name" value="LarC"/>
    <property type="match status" value="1"/>
</dbReference>
<proteinExistence type="inferred from homology"/>
<dbReference type="Proteomes" id="UP000029661">
    <property type="component" value="Chromosome"/>
</dbReference>
<dbReference type="InterPro" id="IPR002822">
    <property type="entry name" value="Ni_insertion"/>
</dbReference>
<dbReference type="Gene3D" id="3.10.20.300">
    <property type="entry name" value="mk0293 like domain"/>
    <property type="match status" value="1"/>
</dbReference>
<evidence type="ECO:0000256" key="1">
    <source>
        <dbReference type="ARBA" id="ARBA00022596"/>
    </source>
</evidence>
<dbReference type="EMBL" id="CP006933">
    <property type="protein sequence ID" value="AIS31708.1"/>
    <property type="molecule type" value="Genomic_DNA"/>
</dbReference>
<evidence type="ECO:0000313" key="3">
    <source>
        <dbReference type="EMBL" id="AIS31708.1"/>
    </source>
</evidence>
<dbReference type="OrthoDB" id="10691at2157"/>
<evidence type="ECO:0000313" key="4">
    <source>
        <dbReference type="EMBL" id="CEL25572.1"/>
    </source>
</evidence>
<dbReference type="GO" id="GO:0016829">
    <property type="term" value="F:lyase activity"/>
    <property type="evidence" value="ECO:0007669"/>
    <property type="project" value="UniProtKB-UniRule"/>
</dbReference>
<dbReference type="AlphaFoldDB" id="A0A089ZHA7"/>
<dbReference type="Pfam" id="PF01969">
    <property type="entry name" value="Ni_insertion"/>
    <property type="match status" value="1"/>
</dbReference>
<reference evidence="4" key="2">
    <citation type="submission" date="2014-09" db="EMBL/GenBank/DDBJ databases">
        <authorList>
            <person name="Bishop-Lilly K.A."/>
            <person name="Broomall S.M."/>
            <person name="Chain P.S."/>
            <person name="Chertkov O."/>
            <person name="Coyne S.R."/>
            <person name="Daligault H.E."/>
            <person name="Davenport K.W."/>
            <person name="Erkkila T."/>
            <person name="Frey K.G."/>
            <person name="Gibbons H.S."/>
            <person name="Gu W."/>
            <person name="Jaissle J."/>
            <person name="Johnson S.L."/>
            <person name="Koroleva G.I."/>
            <person name="Ladner J.T."/>
            <person name="Lo C.-C."/>
            <person name="Minogue T.D."/>
            <person name="Munk C."/>
            <person name="Palacios G.F."/>
            <person name="Redden C.L."/>
            <person name="Rosenzweig C.N."/>
            <person name="Scholz M.B."/>
            <person name="Teshima H."/>
            <person name="Xu Y."/>
        </authorList>
    </citation>
    <scope>NUCLEOTIDE SEQUENCE</scope>
    <source>
        <strain evidence="4">Mb9</strain>
    </source>
</reference>
<name>A0A089ZHA7_METFO</name>
<keyword evidence="2" id="KW-0456">Lyase</keyword>
<evidence type="ECO:0000256" key="2">
    <source>
        <dbReference type="HAMAP-Rule" id="MF_01074"/>
    </source>
</evidence>